<dbReference type="InterPro" id="IPR036041">
    <property type="entry name" value="Ribosome-inact_prot_sf"/>
</dbReference>
<dbReference type="InterPro" id="IPR016138">
    <property type="entry name" value="Ribosome_inactivat_prot_sub1"/>
</dbReference>
<evidence type="ECO:0000313" key="2">
    <source>
        <dbReference type="EMBL" id="OQU88059.1"/>
    </source>
</evidence>
<dbReference type="GO" id="GO:0006952">
    <property type="term" value="P:defense response"/>
    <property type="evidence" value="ECO:0007669"/>
    <property type="project" value="UniProtKB-KW"/>
</dbReference>
<dbReference type="PANTHER" id="PTHR33453">
    <property type="match status" value="1"/>
</dbReference>
<dbReference type="InParanoid" id="A0A1W0W101"/>
<proteinExistence type="inferred from homology"/>
<comment type="catalytic activity">
    <reaction evidence="1">
        <text>Endohydrolysis of the N-glycosidic bond at one specific adenosine on the 28S rRNA.</text>
        <dbReference type="EC" id="3.2.2.22"/>
    </reaction>
</comment>
<gene>
    <name evidence="2" type="ORF">SORBI_3003G392425</name>
</gene>
<dbReference type="Gene3D" id="3.40.420.10">
    <property type="entry name" value="Ricin (A subunit), domain 1"/>
    <property type="match status" value="1"/>
</dbReference>
<organism evidence="2 3">
    <name type="scientific">Sorghum bicolor</name>
    <name type="common">Sorghum</name>
    <name type="synonym">Sorghum vulgare</name>
    <dbReference type="NCBI Taxonomy" id="4558"/>
    <lineage>
        <taxon>Eukaryota</taxon>
        <taxon>Viridiplantae</taxon>
        <taxon>Streptophyta</taxon>
        <taxon>Embryophyta</taxon>
        <taxon>Tracheophyta</taxon>
        <taxon>Spermatophyta</taxon>
        <taxon>Magnoliopsida</taxon>
        <taxon>Liliopsida</taxon>
        <taxon>Poales</taxon>
        <taxon>Poaceae</taxon>
        <taxon>PACMAD clade</taxon>
        <taxon>Panicoideae</taxon>
        <taxon>Andropogonodae</taxon>
        <taxon>Andropogoneae</taxon>
        <taxon>Sorghinae</taxon>
        <taxon>Sorghum</taxon>
    </lineage>
</organism>
<accession>A0A1W0W101</accession>
<reference evidence="3" key="2">
    <citation type="journal article" date="2018" name="Plant J.">
        <title>The Sorghum bicolor reference genome: improved assembly, gene annotations, a transcriptome atlas, and signatures of genome organization.</title>
        <authorList>
            <person name="McCormick R.F."/>
            <person name="Truong S.K."/>
            <person name="Sreedasyam A."/>
            <person name="Jenkins J."/>
            <person name="Shu S."/>
            <person name="Sims D."/>
            <person name="Kennedy M."/>
            <person name="Amirebrahimi M."/>
            <person name="Weers B.D."/>
            <person name="McKinley B."/>
            <person name="Mattison A."/>
            <person name="Morishige D.T."/>
            <person name="Grimwood J."/>
            <person name="Schmutz J."/>
            <person name="Mullet J.E."/>
        </authorList>
    </citation>
    <scope>NUCLEOTIDE SEQUENCE [LARGE SCALE GENOMIC DNA]</scope>
    <source>
        <strain evidence="3">cv. BTx623</strain>
    </source>
</reference>
<keyword evidence="1" id="KW-0800">Toxin</keyword>
<name>A0A1W0W101_SORBI</name>
<keyword evidence="1" id="KW-0652">Protein synthesis inhibitor</keyword>
<dbReference type="Pfam" id="PF00161">
    <property type="entry name" value="RIP"/>
    <property type="match status" value="1"/>
</dbReference>
<dbReference type="GO" id="GO:0017148">
    <property type="term" value="P:negative regulation of translation"/>
    <property type="evidence" value="ECO:0007669"/>
    <property type="project" value="UniProtKB-KW"/>
</dbReference>
<dbReference type="SUPFAM" id="SSF56371">
    <property type="entry name" value="Ribosome inactivating proteins (RIP)"/>
    <property type="match status" value="1"/>
</dbReference>
<dbReference type="GO" id="GO:0030598">
    <property type="term" value="F:rRNA N-glycosylase activity"/>
    <property type="evidence" value="ECO:0007669"/>
    <property type="project" value="UniProtKB-EC"/>
</dbReference>
<dbReference type="OMA" id="CCMALRM"/>
<dbReference type="InterPro" id="IPR001574">
    <property type="entry name" value="Ribosome_inactivat_prot"/>
</dbReference>
<dbReference type="AlphaFoldDB" id="A0A1W0W101"/>
<evidence type="ECO:0000313" key="3">
    <source>
        <dbReference type="Proteomes" id="UP000000768"/>
    </source>
</evidence>
<dbReference type="EMBL" id="CM000762">
    <property type="protein sequence ID" value="OQU88059.1"/>
    <property type="molecule type" value="Genomic_DNA"/>
</dbReference>
<dbReference type="GO" id="GO:0090729">
    <property type="term" value="F:toxin activity"/>
    <property type="evidence" value="ECO:0007669"/>
    <property type="project" value="UniProtKB-KW"/>
</dbReference>
<keyword evidence="3" id="KW-1185">Reference proteome</keyword>
<keyword evidence="1" id="KW-0611">Plant defense</keyword>
<reference evidence="2 3" key="1">
    <citation type="journal article" date="2009" name="Nature">
        <title>The Sorghum bicolor genome and the diversification of grasses.</title>
        <authorList>
            <person name="Paterson A.H."/>
            <person name="Bowers J.E."/>
            <person name="Bruggmann R."/>
            <person name="Dubchak I."/>
            <person name="Grimwood J."/>
            <person name="Gundlach H."/>
            <person name="Haberer G."/>
            <person name="Hellsten U."/>
            <person name="Mitros T."/>
            <person name="Poliakov A."/>
            <person name="Schmutz J."/>
            <person name="Spannagl M."/>
            <person name="Tang H."/>
            <person name="Wang X."/>
            <person name="Wicker T."/>
            <person name="Bharti A.K."/>
            <person name="Chapman J."/>
            <person name="Feltus F.A."/>
            <person name="Gowik U."/>
            <person name="Grigoriev I.V."/>
            <person name="Lyons E."/>
            <person name="Maher C.A."/>
            <person name="Martis M."/>
            <person name="Narechania A."/>
            <person name="Otillar R.P."/>
            <person name="Penning B.W."/>
            <person name="Salamov A.A."/>
            <person name="Wang Y."/>
            <person name="Zhang L."/>
            <person name="Carpita N.C."/>
            <person name="Freeling M."/>
            <person name="Gingle A.R."/>
            <person name="Hash C.T."/>
            <person name="Keller B."/>
            <person name="Klein P."/>
            <person name="Kresovich S."/>
            <person name="McCann M.C."/>
            <person name="Ming R."/>
            <person name="Peterson D.G."/>
            <person name="Mehboob-ur-Rahman"/>
            <person name="Ware D."/>
            <person name="Westhoff P."/>
            <person name="Mayer K.F."/>
            <person name="Messing J."/>
            <person name="Rokhsar D.S."/>
        </authorList>
    </citation>
    <scope>NUCLEOTIDE SEQUENCE [LARGE SCALE GENOMIC DNA]</scope>
    <source>
        <strain evidence="3">cv. BTx623</strain>
    </source>
</reference>
<dbReference type="EC" id="3.2.2.22" evidence="1"/>
<protein>
    <recommendedName>
        <fullName evidence="1">rRNA N-glycosylase</fullName>
        <ecNumber evidence="1">3.2.2.22</ecNumber>
    </recommendedName>
</protein>
<dbReference type="PANTHER" id="PTHR33453:SF21">
    <property type="entry name" value="RRNA N-GLYCOSYLASE"/>
    <property type="match status" value="1"/>
</dbReference>
<dbReference type="eggNOG" id="ENOG502R4DX">
    <property type="taxonomic scope" value="Eukaryota"/>
</dbReference>
<comment type="similarity">
    <text evidence="1">Belongs to the ribosome-inactivating protein family.</text>
</comment>
<dbReference type="Gramene" id="OQU88059">
    <property type="protein sequence ID" value="OQU88059"/>
    <property type="gene ID" value="SORBI_3003G392425"/>
</dbReference>
<keyword evidence="1" id="KW-0378">Hydrolase</keyword>
<evidence type="ECO:0000256" key="1">
    <source>
        <dbReference type="RuleBase" id="RU004915"/>
    </source>
</evidence>
<sequence length="238" mass="26624">MMDRFNFPVTMSPGRKTSLTYASVTGSIIKKIKEAGHGEFYGKPVCPPPGGQFQIILSPHDCGLGEGKVRLLFSYPNLYLEAFSAGENWYRFKDTPEQNVPGRVSQQLPFGSGYTNRGMNADFTSIRFGKNTIVEIYKVLSTYPNNSGGVAEIKEVLAKVCVLFPEAIRFPKLRYLLVYILKCIATQTVEKFAANLQDWGSLCRAIRGGTENFDARLFNAINTFEELLSWVSVLLHEV</sequence>
<dbReference type="Proteomes" id="UP000000768">
    <property type="component" value="Chromosome 3"/>
</dbReference>
<dbReference type="FunCoup" id="A0A1W0W101">
    <property type="interactions" value="161"/>
</dbReference>